<name>A0A540MSE0_MALBA</name>
<accession>A0A540MSE0</accession>
<keyword evidence="2" id="KW-1185">Reference proteome</keyword>
<comment type="caution">
    <text evidence="1">The sequence shown here is derived from an EMBL/GenBank/DDBJ whole genome shotgun (WGS) entry which is preliminary data.</text>
</comment>
<dbReference type="EMBL" id="VIEB01000201">
    <property type="protein sequence ID" value="TQE01153.1"/>
    <property type="molecule type" value="Genomic_DNA"/>
</dbReference>
<reference evidence="1 2" key="1">
    <citation type="journal article" date="2019" name="G3 (Bethesda)">
        <title>Sequencing of a Wild Apple (Malus baccata) Genome Unravels the Differences Between Cultivated and Wild Apple Species Regarding Disease Resistance and Cold Tolerance.</title>
        <authorList>
            <person name="Chen X."/>
        </authorList>
    </citation>
    <scope>NUCLEOTIDE SEQUENCE [LARGE SCALE GENOMIC DNA]</scope>
    <source>
        <strain evidence="2">cv. Shandingzi</strain>
        <tissue evidence="1">Leaves</tissue>
    </source>
</reference>
<proteinExistence type="predicted"/>
<organism evidence="1 2">
    <name type="scientific">Malus baccata</name>
    <name type="common">Siberian crab apple</name>
    <name type="synonym">Pyrus baccata</name>
    <dbReference type="NCBI Taxonomy" id="106549"/>
    <lineage>
        <taxon>Eukaryota</taxon>
        <taxon>Viridiplantae</taxon>
        <taxon>Streptophyta</taxon>
        <taxon>Embryophyta</taxon>
        <taxon>Tracheophyta</taxon>
        <taxon>Spermatophyta</taxon>
        <taxon>Magnoliopsida</taxon>
        <taxon>eudicotyledons</taxon>
        <taxon>Gunneridae</taxon>
        <taxon>Pentapetalae</taxon>
        <taxon>rosids</taxon>
        <taxon>fabids</taxon>
        <taxon>Rosales</taxon>
        <taxon>Rosaceae</taxon>
        <taxon>Amygdaloideae</taxon>
        <taxon>Maleae</taxon>
        <taxon>Malus</taxon>
    </lineage>
</organism>
<dbReference type="AlphaFoldDB" id="A0A540MSE0"/>
<sequence length="61" mass="6816">MAHVGPIRYCLVQTRVGSLIAEHGNPPIFLKVHIHDPDLIDKEGDEGHKSMEFYSFLVSGL</sequence>
<protein>
    <submittedName>
        <fullName evidence="1">Uncharacterized protein</fullName>
    </submittedName>
</protein>
<evidence type="ECO:0000313" key="2">
    <source>
        <dbReference type="Proteomes" id="UP000315295"/>
    </source>
</evidence>
<dbReference type="Proteomes" id="UP000315295">
    <property type="component" value="Unassembled WGS sequence"/>
</dbReference>
<gene>
    <name evidence="1" type="ORF">C1H46_013243</name>
</gene>
<evidence type="ECO:0000313" key="1">
    <source>
        <dbReference type="EMBL" id="TQE01153.1"/>
    </source>
</evidence>